<accession>F2BAN0</accession>
<dbReference type="HOGENOM" id="CLU_1254822_0_0_4"/>
<sequence>MQYKKRPEKHKKHIKKQVKHAQAEINRHIQIEHYSYILHQQFIQMLASRNTFTQVSDWTLQNGVDLKKENQDAESSLKANRMDLFGKVQQVENLIDIGYAQNPNADYHQMPQDKQIAHKKALAQNIVMINEVYNNGSQEDKQAIETWLKANNIDPSKLKEGMTVSELIQKERPNDATIYFKLGKDLKEIKETLSQNTKEIIDVFDVTTNRLNLENVSKNQ</sequence>
<dbReference type="Proteomes" id="UP000004105">
    <property type="component" value="Unassembled WGS sequence"/>
</dbReference>
<gene>
    <name evidence="1" type="ORF">HMPREF9123_0761</name>
</gene>
<dbReference type="EMBL" id="AFAY01000012">
    <property type="protein sequence ID" value="EGF11645.1"/>
    <property type="molecule type" value="Genomic_DNA"/>
</dbReference>
<proteinExistence type="predicted"/>
<keyword evidence="2" id="KW-1185">Reference proteome</keyword>
<reference evidence="1 2" key="1">
    <citation type="submission" date="2011-02" db="EMBL/GenBank/DDBJ databases">
        <authorList>
            <person name="Muzny D."/>
            <person name="Qin X."/>
            <person name="Deng J."/>
            <person name="Jiang H."/>
            <person name="Liu Y."/>
            <person name="Qu J."/>
            <person name="Song X.-Z."/>
            <person name="Zhang L."/>
            <person name="Thornton R."/>
            <person name="Coyle M."/>
            <person name="Francisco L."/>
            <person name="Jackson L."/>
            <person name="Javaid M."/>
            <person name="Korchina V."/>
            <person name="Kovar C."/>
            <person name="Mata R."/>
            <person name="Mathew T."/>
            <person name="Ngo R."/>
            <person name="Nguyen L."/>
            <person name="Nguyen N."/>
            <person name="Okwuonu G."/>
            <person name="Ongeri F."/>
            <person name="Pham C."/>
            <person name="Simmons D."/>
            <person name="Wilczek-Boney K."/>
            <person name="Hale W."/>
            <person name="Jakkamsetti A."/>
            <person name="Pham P."/>
            <person name="Ruth R."/>
            <person name="San Lucas F."/>
            <person name="Warren J."/>
            <person name="Zhang J."/>
            <person name="Zhao Z."/>
            <person name="Zhou C."/>
            <person name="Zhu D."/>
            <person name="Lee S."/>
            <person name="Bess C."/>
            <person name="Blankenburg K."/>
            <person name="Forbes L."/>
            <person name="Fu Q."/>
            <person name="Gubbala S."/>
            <person name="Hirani K."/>
            <person name="Jayaseelan J.C."/>
            <person name="Lara F."/>
            <person name="Munidasa M."/>
            <person name="Palculict T."/>
            <person name="Patil S."/>
            <person name="Pu L.-L."/>
            <person name="Saada N."/>
            <person name="Tang L."/>
            <person name="Weissenberger G."/>
            <person name="Zhu Y."/>
            <person name="Hemphill L."/>
            <person name="Shang Y."/>
            <person name="Youmans B."/>
            <person name="Ayvaz T."/>
            <person name="Ross M."/>
            <person name="Santibanez J."/>
            <person name="Aqrawi P."/>
            <person name="Gross S."/>
            <person name="Joshi V."/>
            <person name="Fowler G."/>
            <person name="Nazareth L."/>
            <person name="Reid J."/>
            <person name="Worley K."/>
            <person name="Petrosino J."/>
            <person name="Highlander S."/>
            <person name="Gibbs R."/>
        </authorList>
    </citation>
    <scope>NUCLEOTIDE SEQUENCE [LARGE SCALE GENOMIC DNA]</scope>
    <source>
        <strain evidence="1 2">ATCC BAA-1200</strain>
    </source>
</reference>
<protein>
    <submittedName>
        <fullName evidence="1">Uncharacterized protein</fullName>
    </submittedName>
</protein>
<dbReference type="RefSeq" id="WP_007341772.1">
    <property type="nucleotide sequence ID" value="NZ_GL878494.1"/>
</dbReference>
<name>F2BAN0_9NEIS</name>
<evidence type="ECO:0000313" key="1">
    <source>
        <dbReference type="EMBL" id="EGF11645.1"/>
    </source>
</evidence>
<comment type="caution">
    <text evidence="1">The sequence shown here is derived from an EMBL/GenBank/DDBJ whole genome shotgun (WGS) entry which is preliminary data.</text>
</comment>
<organism evidence="1 2">
    <name type="scientific">Neisseria bacilliformis ATCC BAA-1200</name>
    <dbReference type="NCBI Taxonomy" id="888742"/>
    <lineage>
        <taxon>Bacteria</taxon>
        <taxon>Pseudomonadati</taxon>
        <taxon>Pseudomonadota</taxon>
        <taxon>Betaproteobacteria</taxon>
        <taxon>Neisseriales</taxon>
        <taxon>Neisseriaceae</taxon>
        <taxon>Neisseria</taxon>
    </lineage>
</organism>
<evidence type="ECO:0000313" key="2">
    <source>
        <dbReference type="Proteomes" id="UP000004105"/>
    </source>
</evidence>
<dbReference type="AlphaFoldDB" id="F2BAN0"/>